<dbReference type="SMART" id="SM00862">
    <property type="entry name" value="Trans_reg_C"/>
    <property type="match status" value="1"/>
</dbReference>
<dbReference type="GO" id="GO:0006355">
    <property type="term" value="P:regulation of DNA-templated transcription"/>
    <property type="evidence" value="ECO:0007669"/>
    <property type="project" value="InterPro"/>
</dbReference>
<dbReference type="GO" id="GO:0003677">
    <property type="term" value="F:DNA binding"/>
    <property type="evidence" value="ECO:0007669"/>
    <property type="project" value="UniProtKB-UniRule"/>
</dbReference>
<keyword evidence="7" id="KW-1185">Reference proteome</keyword>
<dbReference type="AlphaFoldDB" id="A0AA45W531"/>
<dbReference type="InterPro" id="IPR036388">
    <property type="entry name" value="WH-like_DNA-bd_sf"/>
</dbReference>
<evidence type="ECO:0000313" key="7">
    <source>
        <dbReference type="Proteomes" id="UP001215549"/>
    </source>
</evidence>
<sequence>MTCYHDLIFQPDMLTAKREDGTTIRLSRQEHALLLRFVRHPHTLITRAELLEALGGKNDNLSERNIDYLVNRLRKRLGDTAKDSRFIATRYGDGYVWVADPVKSEPISAFLLIGPVYGSSDDQDVIGNFPSQLASAISAETGGHQVIIPRPNWNPGPHGHDNLDYTLDVSTHIENGIVHLAMVLREGRSRRNIESFRRTWLQEDGCDRIDELSHRIACALWRHALLIDPGVEAAVMSLNDGTRWRESVAYLHMERGDEHAEAEISVMLALNAYKKLIRSIHYAPSGGDEWTALEDEIEDLALRALPDAHNNPYLLLPIAKLLRFIDRGYLELAGRLTNEAFQNSTSFAEVFAMKGQIEASRGRIDVAVTLYDKAISMIEPNSKFHIHLLILKIFALMAGENRTAAYNSVIDLHSITPVNRGPFGLLFVPPKARQLCADAENMFATMTHEDGQHLTRYMFRAWARQFQQHEHQQNVLKGFVHHLQRHHGSDSIASEIARRFPELVASTAGSPANNHGISGLNSFVYHSSYGGSRR</sequence>
<dbReference type="CDD" id="cd00383">
    <property type="entry name" value="trans_reg_C"/>
    <property type="match status" value="1"/>
</dbReference>
<protein>
    <submittedName>
        <fullName evidence="5">Helix-turn-helix domain-containing protein</fullName>
    </submittedName>
    <submittedName>
        <fullName evidence="4">Transcriptional regulatory protein, C terminal</fullName>
    </submittedName>
</protein>
<dbReference type="InterPro" id="IPR016032">
    <property type="entry name" value="Sig_transdc_resp-reg_C-effctor"/>
</dbReference>
<dbReference type="EMBL" id="FTOU01000008">
    <property type="protein sequence ID" value="SIS90488.1"/>
    <property type="molecule type" value="Genomic_DNA"/>
</dbReference>
<evidence type="ECO:0000259" key="3">
    <source>
        <dbReference type="PROSITE" id="PS51755"/>
    </source>
</evidence>
<evidence type="ECO:0000313" key="4">
    <source>
        <dbReference type="EMBL" id="SIS90488.1"/>
    </source>
</evidence>
<dbReference type="Proteomes" id="UP000186216">
    <property type="component" value="Unassembled WGS sequence"/>
</dbReference>
<feature type="DNA-binding region" description="OmpR/PhoB-type" evidence="2">
    <location>
        <begin position="1"/>
        <end position="99"/>
    </location>
</feature>
<proteinExistence type="predicted"/>
<dbReference type="Gene3D" id="1.10.10.10">
    <property type="entry name" value="Winged helix-like DNA-binding domain superfamily/Winged helix DNA-binding domain"/>
    <property type="match status" value="1"/>
</dbReference>
<gene>
    <name evidence="5" type="ORF">JHX88_14715</name>
    <name evidence="4" type="ORF">SAMN05421772_10862</name>
</gene>
<dbReference type="GO" id="GO:0000160">
    <property type="term" value="P:phosphorelay signal transduction system"/>
    <property type="evidence" value="ECO:0007669"/>
    <property type="project" value="InterPro"/>
</dbReference>
<organism evidence="4 6">
    <name type="scientific">Paracoccus saliphilus</name>
    <dbReference type="NCBI Taxonomy" id="405559"/>
    <lineage>
        <taxon>Bacteria</taxon>
        <taxon>Pseudomonadati</taxon>
        <taxon>Pseudomonadota</taxon>
        <taxon>Alphaproteobacteria</taxon>
        <taxon>Rhodobacterales</taxon>
        <taxon>Paracoccaceae</taxon>
        <taxon>Paracoccus</taxon>
    </lineage>
</organism>
<evidence type="ECO:0000313" key="5">
    <source>
        <dbReference type="EMBL" id="WCR02147.1"/>
    </source>
</evidence>
<evidence type="ECO:0000256" key="2">
    <source>
        <dbReference type="PROSITE-ProRule" id="PRU01091"/>
    </source>
</evidence>
<dbReference type="Pfam" id="PF00486">
    <property type="entry name" value="Trans_reg_C"/>
    <property type="match status" value="1"/>
</dbReference>
<dbReference type="PROSITE" id="PS51755">
    <property type="entry name" value="OMPR_PHOB"/>
    <property type="match status" value="1"/>
</dbReference>
<feature type="domain" description="OmpR/PhoB-type" evidence="3">
    <location>
        <begin position="1"/>
        <end position="99"/>
    </location>
</feature>
<name>A0AA45W531_9RHOB</name>
<dbReference type="InterPro" id="IPR001867">
    <property type="entry name" value="OmpR/PhoB-type_DNA-bd"/>
</dbReference>
<dbReference type="RefSeq" id="WP_076526432.1">
    <property type="nucleotide sequence ID" value="NZ_CP067140.1"/>
</dbReference>
<dbReference type="SUPFAM" id="SSF46894">
    <property type="entry name" value="C-terminal effector domain of the bipartite response regulators"/>
    <property type="match status" value="1"/>
</dbReference>
<evidence type="ECO:0000313" key="6">
    <source>
        <dbReference type="Proteomes" id="UP000186216"/>
    </source>
</evidence>
<reference evidence="4 6" key="1">
    <citation type="submission" date="2017-01" db="EMBL/GenBank/DDBJ databases">
        <authorList>
            <person name="Varghese N."/>
            <person name="Submissions S."/>
        </authorList>
    </citation>
    <scope>NUCLEOTIDE SEQUENCE [LARGE SCALE GENOMIC DNA]</scope>
    <source>
        <strain evidence="4 6">DSM 18447</strain>
    </source>
</reference>
<evidence type="ECO:0000256" key="1">
    <source>
        <dbReference type="ARBA" id="ARBA00023125"/>
    </source>
</evidence>
<keyword evidence="1 2" id="KW-0238">DNA-binding</keyword>
<reference evidence="5 7" key="2">
    <citation type="submission" date="2021-01" db="EMBL/GenBank/DDBJ databases">
        <title>Biogeographic distribution of Paracoccus.</title>
        <authorList>
            <person name="Hollensteiner J."/>
            <person name="Leineberger J."/>
            <person name="Brinkhoff T."/>
            <person name="Daniel R."/>
        </authorList>
    </citation>
    <scope>NUCLEOTIDE SEQUENCE [LARGE SCALE GENOMIC DNA]</scope>
    <source>
        <strain evidence="5 7">DSM 18447</strain>
    </source>
</reference>
<dbReference type="Proteomes" id="UP001215549">
    <property type="component" value="Chromosome"/>
</dbReference>
<accession>A0AA45W531</accession>
<dbReference type="EMBL" id="CP067140">
    <property type="protein sequence ID" value="WCR02147.1"/>
    <property type="molecule type" value="Genomic_DNA"/>
</dbReference>